<evidence type="ECO:0000313" key="2">
    <source>
        <dbReference type="Proteomes" id="UP000063434"/>
    </source>
</evidence>
<dbReference type="GO" id="GO:0003746">
    <property type="term" value="F:translation elongation factor activity"/>
    <property type="evidence" value="ECO:0007669"/>
    <property type="project" value="UniProtKB-KW"/>
</dbReference>
<keyword evidence="1" id="KW-0648">Protein biosynthesis</keyword>
<reference evidence="1 2" key="1">
    <citation type="submission" date="2015-05" db="EMBL/GenBank/DDBJ databases">
        <title>A genomic and transcriptomic approach to investigate the blue pigment phenotype in Pseudomonas fluorescens.</title>
        <authorList>
            <person name="Andreani N.A."/>
            <person name="Cardazzo B."/>
        </authorList>
    </citation>
    <scope>NUCLEOTIDE SEQUENCE [LARGE SCALE GENOMIC DNA]</scope>
    <source>
        <strain evidence="1 2">Ps_40</strain>
    </source>
</reference>
<gene>
    <name evidence="1" type="primary">greA_2</name>
    <name evidence="1" type="ORF">PFL603g_03033</name>
</gene>
<proteinExistence type="predicted"/>
<sequence length="165" mass="18247">MPNTAMNKHAVLQLILEKLTIDLDIVQRAAQTAYETATHEENIAENKYDTLGLEASYLATGQARRVEEIKQSLVLCQNLQLRAYDDQRGIETGTLVGLEDEDGRQQWLFLAPDAAGLKVDVVGQPVTVITPRSPLGKGLLGKRIDEEVEILVAGARQYFTVTEAR</sequence>
<dbReference type="GO" id="GO:0032784">
    <property type="term" value="P:regulation of DNA-templated transcription elongation"/>
    <property type="evidence" value="ECO:0007669"/>
    <property type="project" value="InterPro"/>
</dbReference>
<dbReference type="InterPro" id="IPR036953">
    <property type="entry name" value="GreA/GreB_C_sf"/>
</dbReference>
<accession>A0A109KRL4</accession>
<keyword evidence="1" id="KW-0251">Elongation factor</keyword>
<protein>
    <submittedName>
        <fullName evidence="1">Transcription elongation factor GreA</fullName>
    </submittedName>
</protein>
<dbReference type="AlphaFoldDB" id="A0A109KRL4"/>
<evidence type="ECO:0000313" key="1">
    <source>
        <dbReference type="EMBL" id="KWV74119.1"/>
    </source>
</evidence>
<comment type="caution">
    <text evidence="1">The sequence shown here is derived from an EMBL/GenBank/DDBJ whole genome shotgun (WGS) entry which is preliminary data.</text>
</comment>
<organism evidence="1 2">
    <name type="scientific">Pseudomonas fluorescens</name>
    <dbReference type="NCBI Taxonomy" id="294"/>
    <lineage>
        <taxon>Bacteria</taxon>
        <taxon>Pseudomonadati</taxon>
        <taxon>Pseudomonadota</taxon>
        <taxon>Gammaproteobacteria</taxon>
        <taxon>Pseudomonadales</taxon>
        <taxon>Pseudomonadaceae</taxon>
        <taxon>Pseudomonas</taxon>
    </lineage>
</organism>
<dbReference type="GO" id="GO:0003677">
    <property type="term" value="F:DNA binding"/>
    <property type="evidence" value="ECO:0007669"/>
    <property type="project" value="InterPro"/>
</dbReference>
<dbReference type="EMBL" id="LCYC01000041">
    <property type="protein sequence ID" value="KWV74119.1"/>
    <property type="molecule type" value="Genomic_DNA"/>
</dbReference>
<name>A0A109KRL4_PSEFL</name>
<dbReference type="SUPFAM" id="SSF54534">
    <property type="entry name" value="FKBP-like"/>
    <property type="match status" value="1"/>
</dbReference>
<dbReference type="Gene3D" id="3.10.50.30">
    <property type="entry name" value="Transcription elongation factor, GreA/GreB, C-terminal domain"/>
    <property type="match status" value="1"/>
</dbReference>
<dbReference type="PATRIC" id="fig|294.195.peg.3240"/>
<dbReference type="Proteomes" id="UP000063434">
    <property type="component" value="Unassembled WGS sequence"/>
</dbReference>